<keyword evidence="2" id="KW-1185">Reference proteome</keyword>
<dbReference type="Proteomes" id="UP000604046">
    <property type="component" value="Unassembled WGS sequence"/>
</dbReference>
<feature type="non-terminal residue" evidence="1">
    <location>
        <position position="1"/>
    </location>
</feature>
<evidence type="ECO:0000313" key="1">
    <source>
        <dbReference type="EMBL" id="CAE7241533.1"/>
    </source>
</evidence>
<dbReference type="AlphaFoldDB" id="A0A812LC78"/>
<proteinExistence type="predicted"/>
<name>A0A812LC78_9DINO</name>
<evidence type="ECO:0000313" key="2">
    <source>
        <dbReference type="Proteomes" id="UP000604046"/>
    </source>
</evidence>
<comment type="caution">
    <text evidence="1">The sequence shown here is derived from an EMBL/GenBank/DDBJ whole genome shotgun (WGS) entry which is preliminary data.</text>
</comment>
<sequence length="142" mass="15885">AVQQSELGELSQYFLGPYVQGHLYEGTQYSEDSVGELLTFRYDAADGPVQVWQHAFDLREMQGAKRGDGEDLIVLYHYTNELAFQVSGLGGDLTRFHKHDVNFHQLYNGSADAADMSDETCRLLMENAFFRDILAQAAATAV</sequence>
<dbReference type="OrthoDB" id="432764at2759"/>
<reference evidence="1" key="1">
    <citation type="submission" date="2021-02" db="EMBL/GenBank/DDBJ databases">
        <authorList>
            <person name="Dougan E. K."/>
            <person name="Rhodes N."/>
            <person name="Thang M."/>
            <person name="Chan C."/>
        </authorList>
    </citation>
    <scope>NUCLEOTIDE SEQUENCE</scope>
</reference>
<protein>
    <submittedName>
        <fullName evidence="1">HPGDS protein</fullName>
    </submittedName>
</protein>
<dbReference type="EMBL" id="CAJNDS010000942">
    <property type="protein sequence ID" value="CAE7241533.1"/>
    <property type="molecule type" value="Genomic_DNA"/>
</dbReference>
<organism evidence="1 2">
    <name type="scientific">Symbiodinium natans</name>
    <dbReference type="NCBI Taxonomy" id="878477"/>
    <lineage>
        <taxon>Eukaryota</taxon>
        <taxon>Sar</taxon>
        <taxon>Alveolata</taxon>
        <taxon>Dinophyceae</taxon>
        <taxon>Suessiales</taxon>
        <taxon>Symbiodiniaceae</taxon>
        <taxon>Symbiodinium</taxon>
    </lineage>
</organism>
<gene>
    <name evidence="1" type="primary">HPGDS</name>
    <name evidence="1" type="ORF">SNAT2548_LOCUS10927</name>
</gene>
<accession>A0A812LC78</accession>